<dbReference type="GO" id="GO:0005840">
    <property type="term" value="C:ribosome"/>
    <property type="evidence" value="ECO:0007669"/>
    <property type="project" value="UniProtKB-KW"/>
</dbReference>
<dbReference type="PANTHER" id="PTHR43420">
    <property type="entry name" value="ACETYLTRANSFERASE"/>
    <property type="match status" value="1"/>
</dbReference>
<keyword evidence="4 6" id="KW-0012">Acyltransferase</keyword>
<proteinExistence type="inferred from homology"/>
<organism evidence="6 7">
    <name type="scientific">Pseudoalteromonas spongiae</name>
    <dbReference type="NCBI Taxonomy" id="298657"/>
    <lineage>
        <taxon>Bacteria</taxon>
        <taxon>Pseudomonadati</taxon>
        <taxon>Pseudomonadota</taxon>
        <taxon>Gammaproteobacteria</taxon>
        <taxon>Alteromonadales</taxon>
        <taxon>Pseudoalteromonadaceae</taxon>
        <taxon>Pseudoalteromonas</taxon>
    </lineage>
</organism>
<dbReference type="Gene3D" id="3.40.630.30">
    <property type="match status" value="1"/>
</dbReference>
<dbReference type="InterPro" id="IPR006464">
    <property type="entry name" value="AcTrfase_RimI/Ard1"/>
</dbReference>
<dbReference type="InterPro" id="IPR000182">
    <property type="entry name" value="GNAT_dom"/>
</dbReference>
<evidence type="ECO:0000256" key="1">
    <source>
        <dbReference type="ARBA" id="ARBA00005395"/>
    </source>
</evidence>
<dbReference type="PROSITE" id="PS51186">
    <property type="entry name" value="GNAT"/>
    <property type="match status" value="1"/>
</dbReference>
<evidence type="ECO:0000256" key="2">
    <source>
        <dbReference type="ARBA" id="ARBA00022490"/>
    </source>
</evidence>
<feature type="domain" description="N-acetyltransferase" evidence="5">
    <location>
        <begin position="3"/>
        <end position="149"/>
    </location>
</feature>
<evidence type="ECO:0000313" key="7">
    <source>
        <dbReference type="Proteomes" id="UP001382455"/>
    </source>
</evidence>
<dbReference type="Gene3D" id="3.90.70.10">
    <property type="entry name" value="Cysteine proteinases"/>
    <property type="match status" value="1"/>
</dbReference>
<dbReference type="CDD" id="cd04301">
    <property type="entry name" value="NAT_SF"/>
    <property type="match status" value="1"/>
</dbReference>
<evidence type="ECO:0000313" key="6">
    <source>
        <dbReference type="EMBL" id="MEI4551694.1"/>
    </source>
</evidence>
<sequence length="367" mass="41216">MACRIRDAVSNDLTALLAIENRCFDSDKISQRSFKRYLVSEHSKLLVAENDDLVVGYVLIWLHKGTRLGRIYSLAVLPEMRGKGIAEQLLTAIESVAKAHKRFYIRLEVAAKNQAAINLYEKLGYRVFGRFAAYYADSSDALRMQKRIRANTEQGAHLAAPWFRQTTEFTCGPASLIMAMSALAPKNKAWVEQELAIWREATTIFMTSGHGGCHPFGLALAAHKRGFISQVMVNTDAPLFIDSVRDVTKKQVIERVHDEMLSDCQHLGINISYQELNLEWLQAQLLKGHAVIVLISTYRFDGMKAPHWVLVTGIDDECVYVHDPDVNEPIQSDIDCQHLPVAIEAFQSMAAFGIQRLKTAVVVANQK</sequence>
<dbReference type="RefSeq" id="WP_336436631.1">
    <property type="nucleotide sequence ID" value="NZ_JBAWKS010000002.1"/>
</dbReference>
<dbReference type="Pfam" id="PF11814">
    <property type="entry name" value="DUF3335"/>
    <property type="match status" value="1"/>
</dbReference>
<dbReference type="SUPFAM" id="SSF55729">
    <property type="entry name" value="Acyl-CoA N-acyltransferases (Nat)"/>
    <property type="match status" value="1"/>
</dbReference>
<keyword evidence="3 6" id="KW-0808">Transferase</keyword>
<keyword evidence="6" id="KW-0687">Ribonucleoprotein</keyword>
<accession>A0ABU8EXJ0</accession>
<dbReference type="NCBIfam" id="TIGR01575">
    <property type="entry name" value="rimI"/>
    <property type="match status" value="1"/>
</dbReference>
<keyword evidence="2" id="KW-0963">Cytoplasm</keyword>
<dbReference type="InterPro" id="IPR021770">
    <property type="entry name" value="DUF3335"/>
</dbReference>
<comment type="caution">
    <text evidence="6">The sequence shown here is derived from an EMBL/GenBank/DDBJ whole genome shotgun (WGS) entry which is preliminary data.</text>
</comment>
<dbReference type="Pfam" id="PF00583">
    <property type="entry name" value="Acetyltransf_1"/>
    <property type="match status" value="1"/>
</dbReference>
<protein>
    <submittedName>
        <fullName evidence="6">Ribosomal protein S18-alanine N-acetyltransferase</fullName>
        <ecNumber evidence="6">2.3.1.266</ecNumber>
    </submittedName>
</protein>
<gene>
    <name evidence="6" type="primary">rimI</name>
    <name evidence="6" type="ORF">WAE96_18600</name>
</gene>
<reference evidence="6 7" key="1">
    <citation type="submission" date="2023-12" db="EMBL/GenBank/DDBJ databases">
        <title>Friends and Foes: Symbiotic and Algicidal bacterial influence on Karenia brevis blooms.</title>
        <authorList>
            <person name="Fei C."/>
            <person name="Mohamed A.R."/>
            <person name="Booker A."/>
            <person name="Arshad M."/>
            <person name="Klass S."/>
            <person name="Ahn S."/>
            <person name="Gilbert P.M."/>
            <person name="Heil C.A."/>
            <person name="Martinez J.M."/>
            <person name="Amin S.A."/>
        </authorList>
    </citation>
    <scope>NUCLEOTIDE SEQUENCE [LARGE SCALE GENOMIC DNA]</scope>
    <source>
        <strain evidence="6 7">CE15</strain>
    </source>
</reference>
<evidence type="ECO:0000259" key="5">
    <source>
        <dbReference type="PROSITE" id="PS51186"/>
    </source>
</evidence>
<dbReference type="EC" id="2.3.1.266" evidence="6"/>
<dbReference type="InterPro" id="IPR016181">
    <property type="entry name" value="Acyl_CoA_acyltransferase"/>
</dbReference>
<dbReference type="GO" id="GO:0008999">
    <property type="term" value="F:protein-N-terminal-alanine acetyltransferase activity"/>
    <property type="evidence" value="ECO:0007669"/>
    <property type="project" value="UniProtKB-EC"/>
</dbReference>
<keyword evidence="6" id="KW-0689">Ribosomal protein</keyword>
<evidence type="ECO:0000256" key="3">
    <source>
        <dbReference type="ARBA" id="ARBA00022679"/>
    </source>
</evidence>
<comment type="similarity">
    <text evidence="1">Belongs to the acetyltransferase family. RimI subfamily.</text>
</comment>
<dbReference type="InterPro" id="IPR050680">
    <property type="entry name" value="YpeA/RimI_acetyltransf"/>
</dbReference>
<name>A0ABU8EXJ0_9GAMM</name>
<keyword evidence="7" id="KW-1185">Reference proteome</keyword>
<dbReference type="Proteomes" id="UP001382455">
    <property type="component" value="Unassembled WGS sequence"/>
</dbReference>
<dbReference type="EMBL" id="JBAWKS010000002">
    <property type="protein sequence ID" value="MEI4551694.1"/>
    <property type="molecule type" value="Genomic_DNA"/>
</dbReference>
<evidence type="ECO:0000256" key="4">
    <source>
        <dbReference type="ARBA" id="ARBA00023315"/>
    </source>
</evidence>